<gene>
    <name evidence="5" type="ORF">J8380_17460</name>
</gene>
<dbReference type="GO" id="GO:0030272">
    <property type="term" value="F:5-formyltetrahydrofolate cyclo-ligase activity"/>
    <property type="evidence" value="ECO:0007669"/>
    <property type="project" value="UniProtKB-EC"/>
</dbReference>
<keyword evidence="3 4" id="KW-0067">ATP-binding</keyword>
<reference evidence="5 6" key="1">
    <citation type="submission" date="2021-04" db="EMBL/GenBank/DDBJ databases">
        <title>Genomics, taxonomy and metabolism of representatives of sulfur bacteria of the genus Thiothrix: Thiothrix fructosivorans QT, Thiothrix unzii A1T and three new species, Thiothrix subterranea sp. nov., Thiothrix litoralis sp. nov. and 'Candidatus Thiothrix anitrata' sp. nov.</title>
        <authorList>
            <person name="Ravin N.V."/>
            <person name="Smolyakov D."/>
            <person name="Rudenko T.S."/>
            <person name="Mardanov A.V."/>
            <person name="Beletsky A.V."/>
            <person name="Markov N.D."/>
            <person name="Fomenkov A.I."/>
            <person name="Roberts R.J."/>
            <person name="Karnachuk O.V."/>
            <person name="Novikov A."/>
            <person name="Grabovich M.Y."/>
        </authorList>
    </citation>
    <scope>NUCLEOTIDE SEQUENCE [LARGE SCALE GENOMIC DNA]</scope>
    <source>
        <strain evidence="5 6">A52</strain>
    </source>
</reference>
<evidence type="ECO:0000256" key="3">
    <source>
        <dbReference type="ARBA" id="ARBA00022840"/>
    </source>
</evidence>
<keyword evidence="2 4" id="KW-0547">Nucleotide-binding</keyword>
<sequence>MPTPTPEQTQRRLLRQQRAALAPQQQQQCARAMAWHLSQQTIWRNARHIALYLPVRGEADPRTIRRYALPHQQFYLPVLSPFRKDKRLWFIRWNSQTRFRLNRFRIPEPLPRYPQRRAAQWLDLVVTPLVAFDNSGTRMGMGGGFYDRTFAFKHRTTLHASRPRLIGLAYNFQRIDKLERQPWDVPLDALASETQFFHFQH</sequence>
<evidence type="ECO:0000313" key="6">
    <source>
        <dbReference type="Proteomes" id="UP000672027"/>
    </source>
</evidence>
<keyword evidence="4" id="KW-0479">Metal-binding</keyword>
<comment type="cofactor">
    <cofactor evidence="4">
        <name>Mg(2+)</name>
        <dbReference type="ChEBI" id="CHEBI:18420"/>
    </cofactor>
</comment>
<protein>
    <recommendedName>
        <fullName evidence="4">5-formyltetrahydrofolate cyclo-ligase</fullName>
        <ecNumber evidence="4">6.3.3.2</ecNumber>
    </recommendedName>
</protein>
<dbReference type="PANTHER" id="PTHR23407">
    <property type="entry name" value="ATPASE INHIBITOR/5-FORMYLTETRAHYDROFOLATE CYCLO-LIGASE"/>
    <property type="match status" value="1"/>
</dbReference>
<evidence type="ECO:0000256" key="1">
    <source>
        <dbReference type="ARBA" id="ARBA00010638"/>
    </source>
</evidence>
<dbReference type="Pfam" id="PF01812">
    <property type="entry name" value="5-FTHF_cyc-lig"/>
    <property type="match status" value="1"/>
</dbReference>
<dbReference type="SUPFAM" id="SSF100950">
    <property type="entry name" value="NagB/RpiA/CoA transferase-like"/>
    <property type="match status" value="1"/>
</dbReference>
<keyword evidence="6" id="KW-1185">Reference proteome</keyword>
<keyword evidence="4" id="KW-0460">Magnesium</keyword>
<proteinExistence type="inferred from homology"/>
<dbReference type="InterPro" id="IPR037171">
    <property type="entry name" value="NagB/RpiA_transferase-like"/>
</dbReference>
<dbReference type="RefSeq" id="WP_210226804.1">
    <property type="nucleotide sequence ID" value="NZ_CP072800.1"/>
</dbReference>
<dbReference type="Gene3D" id="3.40.50.10420">
    <property type="entry name" value="NagB/RpiA/CoA transferase-like"/>
    <property type="match status" value="1"/>
</dbReference>
<comment type="similarity">
    <text evidence="1 4">Belongs to the 5-formyltetrahydrofolate cyclo-ligase family.</text>
</comment>
<evidence type="ECO:0000256" key="4">
    <source>
        <dbReference type="RuleBase" id="RU361279"/>
    </source>
</evidence>
<name>A0ABX7X305_9GAMM</name>
<dbReference type="PIRSF" id="PIRSF006806">
    <property type="entry name" value="FTHF_cligase"/>
    <property type="match status" value="1"/>
</dbReference>
<dbReference type="InterPro" id="IPR024185">
    <property type="entry name" value="FTHF_cligase-like_sf"/>
</dbReference>
<comment type="catalytic activity">
    <reaction evidence="4">
        <text>(6S)-5-formyl-5,6,7,8-tetrahydrofolate + ATP = (6R)-5,10-methenyltetrahydrofolate + ADP + phosphate</text>
        <dbReference type="Rhea" id="RHEA:10488"/>
        <dbReference type="ChEBI" id="CHEBI:30616"/>
        <dbReference type="ChEBI" id="CHEBI:43474"/>
        <dbReference type="ChEBI" id="CHEBI:57455"/>
        <dbReference type="ChEBI" id="CHEBI:57457"/>
        <dbReference type="ChEBI" id="CHEBI:456216"/>
        <dbReference type="EC" id="6.3.3.2"/>
    </reaction>
</comment>
<evidence type="ECO:0000313" key="5">
    <source>
        <dbReference type="EMBL" id="QTR49981.1"/>
    </source>
</evidence>
<dbReference type="EMBL" id="CP072800">
    <property type="protein sequence ID" value="QTR49981.1"/>
    <property type="molecule type" value="Genomic_DNA"/>
</dbReference>
<dbReference type="PANTHER" id="PTHR23407:SF1">
    <property type="entry name" value="5-FORMYLTETRAHYDROFOLATE CYCLO-LIGASE"/>
    <property type="match status" value="1"/>
</dbReference>
<organism evidence="5 6">
    <name type="scientific">Candidatus Thiothrix anitrata</name>
    <dbReference type="NCBI Taxonomy" id="2823902"/>
    <lineage>
        <taxon>Bacteria</taxon>
        <taxon>Pseudomonadati</taxon>
        <taxon>Pseudomonadota</taxon>
        <taxon>Gammaproteobacteria</taxon>
        <taxon>Thiotrichales</taxon>
        <taxon>Thiotrichaceae</taxon>
        <taxon>Thiothrix</taxon>
    </lineage>
</organism>
<keyword evidence="5" id="KW-0436">Ligase</keyword>
<dbReference type="NCBIfam" id="TIGR02727">
    <property type="entry name" value="MTHFS_bact"/>
    <property type="match status" value="1"/>
</dbReference>
<dbReference type="EC" id="6.3.3.2" evidence="4"/>
<dbReference type="Proteomes" id="UP000672027">
    <property type="component" value="Chromosome"/>
</dbReference>
<dbReference type="InterPro" id="IPR002698">
    <property type="entry name" value="FTHF_cligase"/>
</dbReference>
<accession>A0ABX7X305</accession>
<evidence type="ECO:0000256" key="2">
    <source>
        <dbReference type="ARBA" id="ARBA00022741"/>
    </source>
</evidence>